<dbReference type="Pfam" id="PF10300">
    <property type="entry name" value="Iml2-TPR_39"/>
    <property type="match status" value="2"/>
</dbReference>
<dbReference type="Proteomes" id="UP000887561">
    <property type="component" value="Unplaced"/>
</dbReference>
<dbReference type="WBParaSite" id="scaffold1302_cov140.g2849">
    <property type="protein sequence ID" value="scaffold1302_cov140.g2849"/>
    <property type="gene ID" value="scaffold1302_cov140.g2849"/>
</dbReference>
<dbReference type="PANTHER" id="PTHR31859">
    <property type="entry name" value="TETRATRICOPEPTIDE REPEAT PROTEIN 39 FAMILY MEMBER"/>
    <property type="match status" value="1"/>
</dbReference>
<dbReference type="InterPro" id="IPR019412">
    <property type="entry name" value="IML2/TPR_39"/>
</dbReference>
<name>A0A915LJ74_MELJA</name>
<organism evidence="1 2">
    <name type="scientific">Meloidogyne javanica</name>
    <name type="common">Root-knot nematode worm</name>
    <dbReference type="NCBI Taxonomy" id="6303"/>
    <lineage>
        <taxon>Eukaryota</taxon>
        <taxon>Metazoa</taxon>
        <taxon>Ecdysozoa</taxon>
        <taxon>Nematoda</taxon>
        <taxon>Chromadorea</taxon>
        <taxon>Rhabditida</taxon>
        <taxon>Tylenchina</taxon>
        <taxon>Tylenchomorpha</taxon>
        <taxon>Tylenchoidea</taxon>
        <taxon>Meloidogynidae</taxon>
        <taxon>Meloidogyninae</taxon>
        <taxon>Meloidogyne</taxon>
        <taxon>Meloidogyne incognita group</taxon>
    </lineage>
</organism>
<sequence>MDLLKSIEESKISLNLFLENRFDLAEKKLAKFVDCSIYHSLGNGLLLMIRALMSFERADIEKAIEAIDKGLSLIQQFRGKQCRTIELIFRMKGYNNNFCDYTEASIPAKLAIFLQLAGLNGDKGAIILFLRARYRLLNGGHIDESVQLYWRSIRSQSEYKQFHHICHWELAVTNIFLLHWTRAAWHANKLYVETIYAYLLAVCIEADKTGDMLKNNEAVRILMSKVPENRIRIAGKSIPMEKFCEKRALRWLQMNNNKEDSGEPQKLFLPQFELIYLCSGFGLLNNYCCPWIVRPLLEFIDKEWEEFNKGATKSKNCVKAEQLLWLFLRAICLGKLGEFHESFGLFQKIIRSESPALRYGQYGYLFPCAHLELALILDEINPSELKKVVLLEKALAYKGYGLETRTRLRIHSAMNKLEECRKYGKI</sequence>
<evidence type="ECO:0000313" key="2">
    <source>
        <dbReference type="WBParaSite" id="scaffold1302_cov140.g2849"/>
    </source>
</evidence>
<proteinExistence type="predicted"/>
<dbReference type="AlphaFoldDB" id="A0A915LJ74"/>
<dbReference type="PANTHER" id="PTHR31859:SF9">
    <property type="entry name" value="TETRATRICOPEPTIDE REPEAT PROTEIN 39B"/>
    <property type="match status" value="1"/>
</dbReference>
<reference evidence="2" key="1">
    <citation type="submission" date="2022-11" db="UniProtKB">
        <authorList>
            <consortium name="WormBaseParasite"/>
        </authorList>
    </citation>
    <scope>IDENTIFICATION</scope>
</reference>
<evidence type="ECO:0000313" key="1">
    <source>
        <dbReference type="Proteomes" id="UP000887561"/>
    </source>
</evidence>
<protein>
    <submittedName>
        <fullName evidence="2">Tetratricopeptide repeat protein 39B</fullName>
    </submittedName>
</protein>
<accession>A0A915LJ74</accession>
<keyword evidence="1" id="KW-1185">Reference proteome</keyword>